<keyword evidence="8" id="KW-1185">Reference proteome</keyword>
<reference evidence="7" key="1">
    <citation type="submission" date="2025-08" db="UniProtKB">
        <authorList>
            <consortium name="Ensembl"/>
        </authorList>
    </citation>
    <scope>IDENTIFICATION</scope>
</reference>
<dbReference type="PANTHER" id="PTHR10015">
    <property type="entry name" value="HEAT SHOCK TRANSCRIPTION FACTOR"/>
    <property type="match status" value="1"/>
</dbReference>
<evidence type="ECO:0000256" key="1">
    <source>
        <dbReference type="ARBA" id="ARBA00004123"/>
    </source>
</evidence>
<dbReference type="SMART" id="SM00415">
    <property type="entry name" value="HSF"/>
    <property type="match status" value="1"/>
</dbReference>
<comment type="subcellular location">
    <subcellularLocation>
        <location evidence="1">Nucleus</location>
    </subcellularLocation>
</comment>
<protein>
    <recommendedName>
        <fullName evidence="6">HSF-type DNA-binding domain-containing protein</fullName>
    </recommendedName>
</protein>
<evidence type="ECO:0000256" key="3">
    <source>
        <dbReference type="ARBA" id="ARBA00023125"/>
    </source>
</evidence>
<evidence type="ECO:0000313" key="8">
    <source>
        <dbReference type="Proteomes" id="UP000694546"/>
    </source>
</evidence>
<dbReference type="Proteomes" id="UP000694546">
    <property type="component" value="Chromosome 7"/>
</dbReference>
<dbReference type="Pfam" id="PF00447">
    <property type="entry name" value="HSF_DNA-bind"/>
    <property type="match status" value="1"/>
</dbReference>
<dbReference type="Ensembl" id="ENSGMOT00000030894.1">
    <property type="protein sequence ID" value="ENSGMOP00000042846.1"/>
    <property type="gene ID" value="ENSGMOG00000013287.2"/>
</dbReference>
<dbReference type="PANTHER" id="PTHR10015:SF278">
    <property type="entry name" value="HEAT SHOCK FACTOR PROTEIN 5"/>
    <property type="match status" value="1"/>
</dbReference>
<dbReference type="AlphaFoldDB" id="A0A8C5B9K7"/>
<dbReference type="GeneTree" id="ENSGT00510000048674"/>
<evidence type="ECO:0000313" key="7">
    <source>
        <dbReference type="Ensembl" id="ENSGMOP00000042846.1"/>
    </source>
</evidence>
<keyword evidence="3" id="KW-0238">DNA-binding</keyword>
<organism evidence="7 8">
    <name type="scientific">Gadus morhua</name>
    <name type="common">Atlantic cod</name>
    <dbReference type="NCBI Taxonomy" id="8049"/>
    <lineage>
        <taxon>Eukaryota</taxon>
        <taxon>Metazoa</taxon>
        <taxon>Chordata</taxon>
        <taxon>Craniata</taxon>
        <taxon>Vertebrata</taxon>
        <taxon>Euteleostomi</taxon>
        <taxon>Actinopterygii</taxon>
        <taxon>Neopterygii</taxon>
        <taxon>Teleostei</taxon>
        <taxon>Neoteleostei</taxon>
        <taxon>Acanthomorphata</taxon>
        <taxon>Zeiogadaria</taxon>
        <taxon>Gadariae</taxon>
        <taxon>Gadiformes</taxon>
        <taxon>Gadoidei</taxon>
        <taxon>Gadidae</taxon>
        <taxon>Gadus</taxon>
    </lineage>
</organism>
<dbReference type="InterPro" id="IPR000232">
    <property type="entry name" value="HSF_DNA-bd"/>
</dbReference>
<name>A0A8C5B9K7_GADMO</name>
<dbReference type="GO" id="GO:0005634">
    <property type="term" value="C:nucleus"/>
    <property type="evidence" value="ECO:0007669"/>
    <property type="project" value="UniProtKB-SubCell"/>
</dbReference>
<sequence>MGMDDFFFLAHSINPNHFPAKLWCLANHPVSRAVRWDPRGEGLIIHQHLFETHFLTGPQNAPGGGDLFKTTNFSSFIRQLNLYGFRKVESVGGGDVDGVPASPVVDHGLEHHFRHPNFRQGRPELLVNLRRLTSSNKAKLEAGLEVKCRPPGRYHQSWTGNIEDKPNVPVGLLYPGNHYQDLQSVESQDLKKNDLNLDTVFQIIDEYPSTQNVCMVKVVTPEKPGRSSGPPINSHCSPLPTSSQAWASSSLVEDKTPVACSPIIISVQGNSDRGTGSYDMKPIKEEMMEEAIFKAPLSIHNHALVKVSV</sequence>
<reference evidence="7" key="2">
    <citation type="submission" date="2025-09" db="UniProtKB">
        <authorList>
            <consortium name="Ensembl"/>
        </authorList>
    </citation>
    <scope>IDENTIFICATION</scope>
</reference>
<keyword evidence="4" id="KW-0539">Nucleus</keyword>
<evidence type="ECO:0000256" key="5">
    <source>
        <dbReference type="RuleBase" id="RU004020"/>
    </source>
</evidence>
<dbReference type="SUPFAM" id="SSF46785">
    <property type="entry name" value="Winged helix' DNA-binding domain"/>
    <property type="match status" value="1"/>
</dbReference>
<accession>A0A8C5B9K7</accession>
<proteinExistence type="inferred from homology"/>
<comment type="similarity">
    <text evidence="2 5">Belongs to the HSF family.</text>
</comment>
<evidence type="ECO:0000256" key="2">
    <source>
        <dbReference type="ARBA" id="ARBA00006403"/>
    </source>
</evidence>
<dbReference type="InterPro" id="IPR036388">
    <property type="entry name" value="WH-like_DNA-bd_sf"/>
</dbReference>
<dbReference type="GO" id="GO:0003700">
    <property type="term" value="F:DNA-binding transcription factor activity"/>
    <property type="evidence" value="ECO:0007669"/>
    <property type="project" value="InterPro"/>
</dbReference>
<evidence type="ECO:0000259" key="6">
    <source>
        <dbReference type="SMART" id="SM00415"/>
    </source>
</evidence>
<evidence type="ECO:0000256" key="4">
    <source>
        <dbReference type="ARBA" id="ARBA00023242"/>
    </source>
</evidence>
<dbReference type="Gene3D" id="1.10.10.10">
    <property type="entry name" value="Winged helix-like DNA-binding domain superfamily/Winged helix DNA-binding domain"/>
    <property type="match status" value="1"/>
</dbReference>
<dbReference type="InterPro" id="IPR036390">
    <property type="entry name" value="WH_DNA-bd_sf"/>
</dbReference>
<dbReference type="GO" id="GO:0043565">
    <property type="term" value="F:sequence-specific DNA binding"/>
    <property type="evidence" value="ECO:0007669"/>
    <property type="project" value="InterPro"/>
</dbReference>
<feature type="domain" description="HSF-type DNA-binding" evidence="6">
    <location>
        <begin position="14"/>
        <end position="132"/>
    </location>
</feature>